<dbReference type="Gene3D" id="1.25.40.10">
    <property type="entry name" value="Tetratricopeptide repeat domain"/>
    <property type="match status" value="2"/>
</dbReference>
<evidence type="ECO:0000256" key="1">
    <source>
        <dbReference type="ARBA" id="ARBA00022748"/>
    </source>
</evidence>
<keyword evidence="1" id="KW-0201">Cytochrome c-type biogenesis</keyword>
<reference evidence="3 4" key="1">
    <citation type="submission" date="2019-05" db="EMBL/GenBank/DDBJ databases">
        <title>Erythrobacter marisflavi sp. nov., isolated from isolated from water of an estuary environment.</title>
        <authorList>
            <person name="Yoon J.-H."/>
        </authorList>
    </citation>
    <scope>NUCLEOTIDE SEQUENCE [LARGE SCALE GENOMIC DNA]</scope>
    <source>
        <strain evidence="3 4">KEM-5</strain>
    </source>
</reference>
<comment type="caution">
    <text evidence="3">The sequence shown here is derived from an EMBL/GenBank/DDBJ whole genome shotgun (WGS) entry which is preliminary data.</text>
</comment>
<keyword evidence="2" id="KW-0802">TPR repeat</keyword>
<dbReference type="PROSITE" id="PS50005">
    <property type="entry name" value="TPR"/>
    <property type="match status" value="1"/>
</dbReference>
<dbReference type="OrthoDB" id="9815847at2"/>
<dbReference type="SMART" id="SM00028">
    <property type="entry name" value="TPR"/>
    <property type="match status" value="2"/>
</dbReference>
<evidence type="ECO:0000313" key="4">
    <source>
        <dbReference type="Proteomes" id="UP000309668"/>
    </source>
</evidence>
<protein>
    <submittedName>
        <fullName evidence="3">Tetratricopeptide repeat protein</fullName>
    </submittedName>
</protein>
<proteinExistence type="predicted"/>
<dbReference type="AlphaFoldDB" id="A0A5S3P349"/>
<dbReference type="InterPro" id="IPR019734">
    <property type="entry name" value="TPR_rpt"/>
</dbReference>
<dbReference type="EMBL" id="VCAO01000004">
    <property type="protein sequence ID" value="TMM47391.1"/>
    <property type="molecule type" value="Genomic_DNA"/>
</dbReference>
<dbReference type="InterPro" id="IPR051263">
    <property type="entry name" value="C-type_cytochrome_biogenesis"/>
</dbReference>
<dbReference type="SUPFAM" id="SSF48452">
    <property type="entry name" value="TPR-like"/>
    <property type="match status" value="1"/>
</dbReference>
<evidence type="ECO:0000256" key="2">
    <source>
        <dbReference type="PROSITE-ProRule" id="PRU00339"/>
    </source>
</evidence>
<feature type="repeat" description="TPR" evidence="2">
    <location>
        <begin position="50"/>
        <end position="83"/>
    </location>
</feature>
<dbReference type="PROSITE" id="PS50293">
    <property type="entry name" value="TPR_REGION"/>
    <property type="match status" value="1"/>
</dbReference>
<dbReference type="PANTHER" id="PTHR47870:SF1">
    <property type="entry name" value="CYTOCHROME C-TYPE BIOGENESIS PROTEIN CCMH"/>
    <property type="match status" value="1"/>
</dbReference>
<dbReference type="GO" id="GO:0017004">
    <property type="term" value="P:cytochrome complex assembly"/>
    <property type="evidence" value="ECO:0007669"/>
    <property type="project" value="UniProtKB-KW"/>
</dbReference>
<dbReference type="Pfam" id="PF13414">
    <property type="entry name" value="TPR_11"/>
    <property type="match status" value="1"/>
</dbReference>
<evidence type="ECO:0000313" key="3">
    <source>
        <dbReference type="EMBL" id="TMM47391.1"/>
    </source>
</evidence>
<keyword evidence="4" id="KW-1185">Reference proteome</keyword>
<dbReference type="PANTHER" id="PTHR47870">
    <property type="entry name" value="CYTOCHROME C-TYPE BIOGENESIS PROTEIN CCMH"/>
    <property type="match status" value="1"/>
</dbReference>
<dbReference type="InterPro" id="IPR011990">
    <property type="entry name" value="TPR-like_helical_dom_sf"/>
</dbReference>
<accession>A0A5S3P349</accession>
<sequence>MGVALAVVAAAIGYRALDDREARPVAGGEEPAALTIEDLQRRADAAPDDSVAWQELGFARYERGEFAEAVTAYARATELDPDQAILWSALGEARVMASARDPLPVEALIAFEQALKIDPDDPRAGYFLAVKRDLAGDHEGAIADWLALLAKTPPGAPWESDLARTIEQVGKVNDIPTEARIKAAQEARGGTFAAAAPAPAPTLAAAQGIPGPSADQIAAARTMSPGQQREMAEGMVASLESKLKANPANVDGWAMLMRSRATLGQTDLARKALADALAANPGAAQRLRSEAEVLGIR</sequence>
<organism evidence="3 4">
    <name type="scientific">Qipengyuania marisflavi</name>
    <dbReference type="NCBI Taxonomy" id="2486356"/>
    <lineage>
        <taxon>Bacteria</taxon>
        <taxon>Pseudomonadati</taxon>
        <taxon>Pseudomonadota</taxon>
        <taxon>Alphaproteobacteria</taxon>
        <taxon>Sphingomonadales</taxon>
        <taxon>Erythrobacteraceae</taxon>
        <taxon>Qipengyuania</taxon>
    </lineage>
</organism>
<gene>
    <name evidence="3" type="ORF">FEV51_09545</name>
</gene>
<name>A0A5S3P349_9SPHN</name>
<dbReference type="Proteomes" id="UP000309668">
    <property type="component" value="Unassembled WGS sequence"/>
</dbReference>